<evidence type="ECO:0000256" key="1">
    <source>
        <dbReference type="SAM" id="MobiDB-lite"/>
    </source>
</evidence>
<proteinExistence type="predicted"/>
<evidence type="ECO:0000313" key="2">
    <source>
        <dbReference type="EMBL" id="CAB4575039.1"/>
    </source>
</evidence>
<feature type="region of interest" description="Disordered" evidence="1">
    <location>
        <begin position="1"/>
        <end position="29"/>
    </location>
</feature>
<sequence>MKKQCVIEQTRRHEGEERETDKSAQCADHEGVSEQGVIIGKLRIQKDQSEQRCGDVNRSVEVVSGHDQGRESERKFLHCLFVPNPEVPLPIDDEERVGIGLCGLSGGKISDCFVDNIDSRNDQNLTPPDDLLAVRECASSKEFASAR</sequence>
<dbReference type="AlphaFoldDB" id="A0A6J6EHX5"/>
<reference evidence="2" key="1">
    <citation type="submission" date="2020-05" db="EMBL/GenBank/DDBJ databases">
        <authorList>
            <person name="Chiriac C."/>
            <person name="Salcher M."/>
            <person name="Ghai R."/>
            <person name="Kavagutti S V."/>
        </authorList>
    </citation>
    <scope>NUCLEOTIDE SEQUENCE</scope>
</reference>
<feature type="compositionally biased region" description="Basic and acidic residues" evidence="1">
    <location>
        <begin position="9"/>
        <end position="29"/>
    </location>
</feature>
<gene>
    <name evidence="2" type="ORF">UFOPK1711_00756</name>
</gene>
<accession>A0A6J6EHX5</accession>
<name>A0A6J6EHX5_9ZZZZ</name>
<dbReference type="EMBL" id="CAEZTR010000034">
    <property type="protein sequence ID" value="CAB4575039.1"/>
    <property type="molecule type" value="Genomic_DNA"/>
</dbReference>
<organism evidence="2">
    <name type="scientific">freshwater metagenome</name>
    <dbReference type="NCBI Taxonomy" id="449393"/>
    <lineage>
        <taxon>unclassified sequences</taxon>
        <taxon>metagenomes</taxon>
        <taxon>ecological metagenomes</taxon>
    </lineage>
</organism>
<protein>
    <submittedName>
        <fullName evidence="2">Unannotated protein</fullName>
    </submittedName>
</protein>